<dbReference type="Proteomes" id="UP000271162">
    <property type="component" value="Unassembled WGS sequence"/>
</dbReference>
<dbReference type="AlphaFoldDB" id="A0A0N4YVK8"/>
<gene>
    <name evidence="4" type="ORF">NBR_LOCUS21281</name>
</gene>
<dbReference type="SUPFAM" id="SSF53098">
    <property type="entry name" value="Ribonuclease H-like"/>
    <property type="match status" value="1"/>
</dbReference>
<evidence type="ECO:0000313" key="6">
    <source>
        <dbReference type="WBParaSite" id="NBR_0002128001-mRNA-1"/>
    </source>
</evidence>
<dbReference type="InterPro" id="IPR041588">
    <property type="entry name" value="Integrase_H2C2"/>
</dbReference>
<dbReference type="GO" id="GO:0015074">
    <property type="term" value="P:DNA integration"/>
    <property type="evidence" value="ECO:0007669"/>
    <property type="project" value="InterPro"/>
</dbReference>
<feature type="domain" description="Integrase catalytic" evidence="3">
    <location>
        <begin position="305"/>
        <end position="486"/>
    </location>
</feature>
<keyword evidence="2" id="KW-0472">Membrane</keyword>
<reference evidence="4 5" key="2">
    <citation type="submission" date="2018-11" db="EMBL/GenBank/DDBJ databases">
        <authorList>
            <consortium name="Pathogen Informatics"/>
        </authorList>
    </citation>
    <scope>NUCLEOTIDE SEQUENCE [LARGE SCALE GENOMIC DNA]</scope>
</reference>
<dbReference type="PROSITE" id="PS50994">
    <property type="entry name" value="INTEGRASE"/>
    <property type="match status" value="1"/>
</dbReference>
<feature type="transmembrane region" description="Helical" evidence="2">
    <location>
        <begin position="813"/>
        <end position="837"/>
    </location>
</feature>
<dbReference type="InterPro" id="IPR001584">
    <property type="entry name" value="Integrase_cat-core"/>
</dbReference>
<proteinExistence type="predicted"/>
<evidence type="ECO:0000313" key="4">
    <source>
        <dbReference type="EMBL" id="VDL85027.1"/>
    </source>
</evidence>
<dbReference type="OMA" id="CASINCI"/>
<dbReference type="GO" id="GO:0003676">
    <property type="term" value="F:nucleic acid binding"/>
    <property type="evidence" value="ECO:0007669"/>
    <property type="project" value="InterPro"/>
</dbReference>
<name>A0A0N4YVK8_NIPBR</name>
<sequence>MPAASTSHHDSTIALCWVQGNRRLPPVVSTLIHKISVITKRLREDTKLTFYHVPTNENVADCATRGVSKEDLNNHRWWNGPIWLNQPNENWPVKKAEDLCQQSFDSEEEVALYTSNTEENTVVPIWPTDKFSSYSKLLRVVAYCARFIRNTTKGKCLPLGRNGLQTTSPSAGAVGIAERLIIRQEQAVFKSKQLLQNMPLNVKIDKDGIYRRFGRLQNADLRFSTVNPIHIPKQSKLGPLIALYLHKSLAHCGSNQLLYNIRRRFWIPLDRTLCKRTLKNCSICRKINAVPYSYPNMGPLPSERVTQSPPFSCTGVDFMGPITTKSISGEDCKRYVALFTCLVTRLVHLEVAVDLSAKSFIFALKRFIARRGVPRKIISDNGTNFHLTESLLRSNKTVENTALSSFLADYRIRWNFIPPSSPWMGGVWERMVGTVKRSFQKTVGRRKLTDELLYTTLCEIESVVNSRPLTSIGNQNSPIESLRPIDFIYKDVRHGTTQLTMNEDNEDPDYQPYPELSSQKAAKQAISETEKITKKFWTIWKNEYLIELRNRHKMAGKISRTSNHPPTVGEVVLMDDDSQLPRGQWPMALILDLVTSRDSEVRSAMLQTSSGKIVQRPVNRLIPLEIKASVESPSTSDTDLLATQETEARTTTKPGRRNPPEVAVRLQPPRAAKNTTSYREEQPTARKGSQSLSTSTLITMVTCIFALSNVNAASASSISCSTRGVKVNDKVLSEAELCINYKHCTIYPPGAITKEVALPFHYLVNRHTVQWRTIMNKKQHVDTIDCPAHEVCASINCIFCLELLVNPHCAPQLAIAAVALVLLLITFPLVAACYLIAHWRMRSNTTTSEQTRRRTSGTREGNDNLAMVDATTSMANSKMILFSVISACLIASADTCQYTHSISVNNTACEQSNSLTECRNILESTTTLSERKPQACFRIRNGNRTIGIIESQQNDATWQILVTRKHVRM</sequence>
<dbReference type="PANTHER" id="PTHR47331">
    <property type="entry name" value="PHD-TYPE DOMAIN-CONTAINING PROTEIN"/>
    <property type="match status" value="1"/>
</dbReference>
<dbReference type="EMBL" id="UYSL01026131">
    <property type="protein sequence ID" value="VDL85027.1"/>
    <property type="molecule type" value="Genomic_DNA"/>
</dbReference>
<feature type="compositionally biased region" description="Polar residues" evidence="1">
    <location>
        <begin position="633"/>
        <end position="653"/>
    </location>
</feature>
<dbReference type="InterPro" id="IPR012337">
    <property type="entry name" value="RNaseH-like_sf"/>
</dbReference>
<dbReference type="Pfam" id="PF17921">
    <property type="entry name" value="Integrase_H2C2"/>
    <property type="match status" value="1"/>
</dbReference>
<dbReference type="InterPro" id="IPR036397">
    <property type="entry name" value="RNaseH_sf"/>
</dbReference>
<feature type="region of interest" description="Disordered" evidence="1">
    <location>
        <begin position="633"/>
        <end position="691"/>
    </location>
</feature>
<dbReference type="Gene3D" id="3.30.420.10">
    <property type="entry name" value="Ribonuclease H-like superfamily/Ribonuclease H"/>
    <property type="match status" value="1"/>
</dbReference>
<dbReference type="STRING" id="27835.A0A0N4YVK8"/>
<evidence type="ECO:0000313" key="5">
    <source>
        <dbReference type="Proteomes" id="UP000271162"/>
    </source>
</evidence>
<protein>
    <submittedName>
        <fullName evidence="6">Integrase catalytic domain-containing protein</fullName>
    </submittedName>
</protein>
<dbReference type="InterPro" id="IPR040676">
    <property type="entry name" value="DUF5641"/>
</dbReference>
<keyword evidence="2" id="KW-1133">Transmembrane helix</keyword>
<evidence type="ECO:0000256" key="1">
    <source>
        <dbReference type="SAM" id="MobiDB-lite"/>
    </source>
</evidence>
<evidence type="ECO:0000259" key="3">
    <source>
        <dbReference type="PROSITE" id="PS50994"/>
    </source>
</evidence>
<keyword evidence="5" id="KW-1185">Reference proteome</keyword>
<dbReference type="InterPro" id="IPR009878">
    <property type="entry name" value="Phlebovirus_G2_fusion"/>
</dbReference>
<accession>A0A0N4YVK8</accession>
<reference evidence="6" key="1">
    <citation type="submission" date="2017-02" db="UniProtKB">
        <authorList>
            <consortium name="WormBaseParasite"/>
        </authorList>
    </citation>
    <scope>IDENTIFICATION</scope>
</reference>
<dbReference type="Pfam" id="PF07245">
    <property type="entry name" value="Phlebovirus_G2"/>
    <property type="match status" value="1"/>
</dbReference>
<organism evidence="6">
    <name type="scientific">Nippostrongylus brasiliensis</name>
    <name type="common">Rat hookworm</name>
    <dbReference type="NCBI Taxonomy" id="27835"/>
    <lineage>
        <taxon>Eukaryota</taxon>
        <taxon>Metazoa</taxon>
        <taxon>Ecdysozoa</taxon>
        <taxon>Nematoda</taxon>
        <taxon>Chromadorea</taxon>
        <taxon>Rhabditida</taxon>
        <taxon>Rhabditina</taxon>
        <taxon>Rhabditomorpha</taxon>
        <taxon>Strongyloidea</taxon>
        <taxon>Heligmosomidae</taxon>
        <taxon>Nippostrongylus</taxon>
    </lineage>
</organism>
<evidence type="ECO:0000256" key="2">
    <source>
        <dbReference type="SAM" id="Phobius"/>
    </source>
</evidence>
<dbReference type="WBParaSite" id="NBR_0002128001-mRNA-1">
    <property type="protein sequence ID" value="NBR_0002128001-mRNA-1"/>
    <property type="gene ID" value="NBR_0002128001"/>
</dbReference>
<dbReference type="Pfam" id="PF18701">
    <property type="entry name" value="DUF5641"/>
    <property type="match status" value="1"/>
</dbReference>
<keyword evidence="2" id="KW-0812">Transmembrane</keyword>